<dbReference type="Proteomes" id="UP000557566">
    <property type="component" value="Unassembled WGS sequence"/>
</dbReference>
<name>A0A8H4LY47_9HYPO</name>
<dbReference type="EMBL" id="JAAVMX010000006">
    <property type="protein sequence ID" value="KAF4507350.1"/>
    <property type="molecule type" value="Genomic_DNA"/>
</dbReference>
<evidence type="ECO:0000313" key="2">
    <source>
        <dbReference type="Proteomes" id="UP000557566"/>
    </source>
</evidence>
<comment type="caution">
    <text evidence="1">The sequence shown here is derived from an EMBL/GenBank/DDBJ whole genome shotgun (WGS) entry which is preliminary data.</text>
</comment>
<keyword evidence="2" id="KW-1185">Reference proteome</keyword>
<protein>
    <submittedName>
        <fullName evidence="1">Uncharacterized protein</fullName>
    </submittedName>
</protein>
<organism evidence="1 2">
    <name type="scientific">Ophiocordyceps sinensis</name>
    <dbReference type="NCBI Taxonomy" id="72228"/>
    <lineage>
        <taxon>Eukaryota</taxon>
        <taxon>Fungi</taxon>
        <taxon>Dikarya</taxon>
        <taxon>Ascomycota</taxon>
        <taxon>Pezizomycotina</taxon>
        <taxon>Sordariomycetes</taxon>
        <taxon>Hypocreomycetidae</taxon>
        <taxon>Hypocreales</taxon>
        <taxon>Ophiocordycipitaceae</taxon>
        <taxon>Ophiocordyceps</taxon>
    </lineage>
</organism>
<evidence type="ECO:0000313" key="1">
    <source>
        <dbReference type="EMBL" id="KAF4507350.1"/>
    </source>
</evidence>
<gene>
    <name evidence="1" type="ORF">G6O67_005995</name>
</gene>
<accession>A0A8H4LY47</accession>
<reference evidence="1 2" key="1">
    <citation type="journal article" date="2020" name="Genome Biol. Evol.">
        <title>A new high-quality draft genome assembly of the Chinese cordyceps Ophiocordyceps sinensis.</title>
        <authorList>
            <person name="Shu R."/>
            <person name="Zhang J."/>
            <person name="Meng Q."/>
            <person name="Zhang H."/>
            <person name="Zhou G."/>
            <person name="Li M."/>
            <person name="Wu P."/>
            <person name="Zhao Y."/>
            <person name="Chen C."/>
            <person name="Qin Q."/>
        </authorList>
    </citation>
    <scope>NUCLEOTIDE SEQUENCE [LARGE SCALE GENOMIC DNA]</scope>
    <source>
        <strain evidence="1 2">IOZ07</strain>
    </source>
</reference>
<proteinExistence type="predicted"/>
<dbReference type="AlphaFoldDB" id="A0A8H4LY47"/>
<sequence>MSVCAKGLGRSCRVVFGCDGCLFTTASDDDGLAAALAFISHDMSFKHRHPTLFLRLLKHRHPTSFVRLLLEGSSSSSSRPRHLSGGSRLQHLPELQHPFELQHLPEALVFNTWLSSSTPGSRLQHLPEALGLNTSPRLFRPQHRPLGSWLPGSAERGTLTWPSDCNRWSCSSRMR</sequence>